<evidence type="ECO:0000313" key="10">
    <source>
        <dbReference type="Proteomes" id="UP000254841"/>
    </source>
</evidence>
<dbReference type="GO" id="GO:0009423">
    <property type="term" value="P:chorismate biosynthetic process"/>
    <property type="evidence" value="ECO:0007669"/>
    <property type="project" value="UniProtKB-UniRule"/>
</dbReference>
<keyword evidence="5 7" id="KW-0057">Aromatic amino acid biosynthesis</keyword>
<dbReference type="UniPathway" id="UPA00053">
    <property type="reaction ID" value="UER00090"/>
</dbReference>
<protein>
    <recommendedName>
        <fullName evidence="3 7">Chorismate synthase</fullName>
        <shortName evidence="7">CS</shortName>
        <ecNumber evidence="3 7">4.2.3.5</ecNumber>
    </recommendedName>
    <alternativeName>
        <fullName evidence="7">5-enolpyruvylshikimate-3-phosphate phospholyase</fullName>
    </alternativeName>
</protein>
<dbReference type="OrthoDB" id="9771806at2"/>
<comment type="caution">
    <text evidence="7">Lacks conserved residue(s) required for the propagation of feature annotation.</text>
</comment>
<keyword evidence="7" id="KW-0285">Flavoprotein</keyword>
<dbReference type="CDD" id="cd07304">
    <property type="entry name" value="Chorismate_synthase"/>
    <property type="match status" value="1"/>
</dbReference>
<dbReference type="PIRSF" id="PIRSF001456">
    <property type="entry name" value="Chorismate_synth"/>
    <property type="match status" value="1"/>
</dbReference>
<proteinExistence type="inferred from homology"/>
<dbReference type="SUPFAM" id="SSF103263">
    <property type="entry name" value="Chorismate synthase, AroC"/>
    <property type="match status" value="1"/>
</dbReference>
<comment type="catalytic activity">
    <reaction evidence="7 8">
        <text>5-O-(1-carboxyvinyl)-3-phosphoshikimate = chorismate + phosphate</text>
        <dbReference type="Rhea" id="RHEA:21020"/>
        <dbReference type="ChEBI" id="CHEBI:29748"/>
        <dbReference type="ChEBI" id="CHEBI:43474"/>
        <dbReference type="ChEBI" id="CHEBI:57701"/>
        <dbReference type="EC" id="4.2.3.5"/>
    </reaction>
</comment>
<organism evidence="9 10">
    <name type="scientific">Helicobacter canis</name>
    <dbReference type="NCBI Taxonomy" id="29419"/>
    <lineage>
        <taxon>Bacteria</taxon>
        <taxon>Pseudomonadati</taxon>
        <taxon>Campylobacterota</taxon>
        <taxon>Epsilonproteobacteria</taxon>
        <taxon>Campylobacterales</taxon>
        <taxon>Helicobacteraceae</taxon>
        <taxon>Helicobacter</taxon>
    </lineage>
</organism>
<feature type="binding site" evidence="7">
    <location>
        <begin position="293"/>
        <end position="297"/>
    </location>
    <ligand>
        <name>FMN</name>
        <dbReference type="ChEBI" id="CHEBI:58210"/>
    </ligand>
</feature>
<dbReference type="PANTHER" id="PTHR21085:SF0">
    <property type="entry name" value="CHORISMATE SYNTHASE"/>
    <property type="match status" value="1"/>
</dbReference>
<dbReference type="InterPro" id="IPR000453">
    <property type="entry name" value="Chorismate_synth"/>
</dbReference>
<dbReference type="InterPro" id="IPR035904">
    <property type="entry name" value="Chorismate_synth_AroC_sf"/>
</dbReference>
<keyword evidence="4 7" id="KW-0028">Amino-acid biosynthesis</keyword>
<evidence type="ECO:0000256" key="2">
    <source>
        <dbReference type="ARBA" id="ARBA00008014"/>
    </source>
</evidence>
<comment type="similarity">
    <text evidence="2 7 8">Belongs to the chorismate synthase family.</text>
</comment>
<keyword evidence="7" id="KW-0274">FAD</keyword>
<dbReference type="NCBIfam" id="TIGR00033">
    <property type="entry name" value="aroC"/>
    <property type="match status" value="1"/>
</dbReference>
<dbReference type="GO" id="GO:0008652">
    <property type="term" value="P:amino acid biosynthetic process"/>
    <property type="evidence" value="ECO:0007669"/>
    <property type="project" value="UniProtKB-KW"/>
</dbReference>
<dbReference type="GO" id="GO:0004107">
    <property type="term" value="F:chorismate synthase activity"/>
    <property type="evidence" value="ECO:0007669"/>
    <property type="project" value="UniProtKB-UniRule"/>
</dbReference>
<evidence type="ECO:0000256" key="3">
    <source>
        <dbReference type="ARBA" id="ARBA00013036"/>
    </source>
</evidence>
<evidence type="ECO:0000256" key="6">
    <source>
        <dbReference type="ARBA" id="ARBA00023239"/>
    </source>
</evidence>
<dbReference type="PANTHER" id="PTHR21085">
    <property type="entry name" value="CHORISMATE SYNTHASE"/>
    <property type="match status" value="1"/>
</dbReference>
<dbReference type="PROSITE" id="PS00787">
    <property type="entry name" value="CHORISMATE_SYNTHASE_1"/>
    <property type="match status" value="1"/>
</dbReference>
<sequence length="362" mass="38718">MNTFGQALRISTFGESHGLGVGCVIDGFPAGIVIDTELLAAQMQRRKGGQTPYATPRKEEDKVEILSGVFDGKSTGAPIALFIPNTNTKSKDYEAIKDIFRPGHADFTYHEKYGARDYRGGGRSSARESAVRVASGAFAKMLLQELGITCESGILHIGTHKGENIDFAYAKTSEIFALDKAVESAQKHAILEARKNGDSIGGCALVRAFSPNGALKGLGQPLYYKLSGAIGAMMMGLNGVKALEIGDGIESSTRLGSQNNDNMDSSGFTSNHCGGILGGIGTGEEIRIKIYFKPTPSIFLPQQTIDTSKQPKNLSLKGRHDPCIAVRGSVVCESMLALILADMALLHTHTRIDSIKDFYNAP</sequence>
<dbReference type="PROSITE" id="PS00788">
    <property type="entry name" value="CHORISMATE_SYNTHASE_2"/>
    <property type="match status" value="1"/>
</dbReference>
<dbReference type="GO" id="GO:0010181">
    <property type="term" value="F:FMN binding"/>
    <property type="evidence" value="ECO:0007669"/>
    <property type="project" value="TreeGrafter"/>
</dbReference>
<evidence type="ECO:0000256" key="7">
    <source>
        <dbReference type="HAMAP-Rule" id="MF_00300"/>
    </source>
</evidence>
<gene>
    <name evidence="7 9" type="primary">aroC</name>
    <name evidence="9" type="ORF">NCTC12410_01039</name>
</gene>
<evidence type="ECO:0000256" key="8">
    <source>
        <dbReference type="RuleBase" id="RU000605"/>
    </source>
</evidence>
<dbReference type="Gene3D" id="3.60.150.10">
    <property type="entry name" value="Chorismate synthase AroC"/>
    <property type="match status" value="1"/>
</dbReference>
<dbReference type="NCBIfam" id="NF003793">
    <property type="entry name" value="PRK05382.1"/>
    <property type="match status" value="1"/>
</dbReference>
<keyword evidence="7" id="KW-0521">NADP</keyword>
<dbReference type="Pfam" id="PF01264">
    <property type="entry name" value="Chorismate_synt"/>
    <property type="match status" value="1"/>
</dbReference>
<dbReference type="InterPro" id="IPR020541">
    <property type="entry name" value="Chorismate_synthase_CS"/>
</dbReference>
<evidence type="ECO:0000256" key="4">
    <source>
        <dbReference type="ARBA" id="ARBA00022605"/>
    </source>
</evidence>
<evidence type="ECO:0000313" key="9">
    <source>
        <dbReference type="EMBL" id="STO97214.1"/>
    </source>
</evidence>
<comment type="subunit">
    <text evidence="7">Homotetramer.</text>
</comment>
<dbReference type="GO" id="GO:0009073">
    <property type="term" value="P:aromatic amino acid family biosynthetic process"/>
    <property type="evidence" value="ECO:0007669"/>
    <property type="project" value="UniProtKB-KW"/>
</dbReference>
<dbReference type="RefSeq" id="WP_115011468.1">
    <property type="nucleotide sequence ID" value="NZ_UGHV01000001.1"/>
</dbReference>
<feature type="binding site" evidence="7">
    <location>
        <position position="278"/>
    </location>
    <ligand>
        <name>FMN</name>
        <dbReference type="ChEBI" id="CHEBI:58210"/>
    </ligand>
</feature>
<evidence type="ECO:0000256" key="1">
    <source>
        <dbReference type="ARBA" id="ARBA00005044"/>
    </source>
</evidence>
<dbReference type="Proteomes" id="UP000254841">
    <property type="component" value="Unassembled WGS sequence"/>
</dbReference>
<feature type="binding site" evidence="7">
    <location>
        <position position="46"/>
    </location>
    <ligand>
        <name>NADP(+)</name>
        <dbReference type="ChEBI" id="CHEBI:58349"/>
    </ligand>
</feature>
<comment type="pathway">
    <text evidence="1 7 8">Metabolic intermediate biosynthesis; chorismate biosynthesis; chorismate from D-erythrose 4-phosphate and phosphoenolpyruvate: step 7/7.</text>
</comment>
<dbReference type="HAMAP" id="MF_00300">
    <property type="entry name" value="Chorismate_synth"/>
    <property type="match status" value="1"/>
</dbReference>
<accession>A0A377J4M5</accession>
<dbReference type="AlphaFoldDB" id="A0A377J4M5"/>
<dbReference type="EMBL" id="UGHV01000001">
    <property type="protein sequence ID" value="STO97214.1"/>
    <property type="molecule type" value="Genomic_DNA"/>
</dbReference>
<keyword evidence="7" id="KW-0288">FMN</keyword>
<comment type="function">
    <text evidence="7">Catalyzes the anti-1,4-elimination of the C-3 phosphate and the C-6 proR hydrogen from 5-enolpyruvylshikimate-3-phosphate (EPSP) to yield chorismate, which is the branch point compound that serves as the starting substrate for the three terminal pathways of aromatic amino acid biosynthesis. This reaction introduces a second double bond into the aromatic ring system.</text>
</comment>
<feature type="binding site" evidence="7">
    <location>
        <begin position="238"/>
        <end position="239"/>
    </location>
    <ligand>
        <name>FMN</name>
        <dbReference type="ChEBI" id="CHEBI:58210"/>
    </ligand>
</feature>
<evidence type="ECO:0000256" key="5">
    <source>
        <dbReference type="ARBA" id="ARBA00023141"/>
    </source>
</evidence>
<dbReference type="EC" id="4.2.3.5" evidence="3 7"/>
<feature type="binding site" evidence="7">
    <location>
        <begin position="123"/>
        <end position="125"/>
    </location>
    <ligand>
        <name>FMN</name>
        <dbReference type="ChEBI" id="CHEBI:58210"/>
    </ligand>
</feature>
<reference evidence="9 10" key="1">
    <citation type="submission" date="2018-06" db="EMBL/GenBank/DDBJ databases">
        <authorList>
            <consortium name="Pathogen Informatics"/>
            <person name="Doyle S."/>
        </authorList>
    </citation>
    <scope>NUCLEOTIDE SEQUENCE [LARGE SCALE GENOMIC DNA]</scope>
    <source>
        <strain evidence="9 10">NCTC12410</strain>
    </source>
</reference>
<comment type="cofactor">
    <cofactor evidence="7 8">
        <name>FMNH2</name>
        <dbReference type="ChEBI" id="CHEBI:57618"/>
    </cofactor>
    <text evidence="7 8">Reduced FMN (FMNH(2)).</text>
</comment>
<feature type="binding site" evidence="7">
    <location>
        <position position="319"/>
    </location>
    <ligand>
        <name>FMN</name>
        <dbReference type="ChEBI" id="CHEBI:58210"/>
    </ligand>
</feature>
<dbReference type="PROSITE" id="PS00789">
    <property type="entry name" value="CHORISMATE_SYNTHASE_3"/>
    <property type="match status" value="1"/>
</dbReference>
<dbReference type="GO" id="GO:0005829">
    <property type="term" value="C:cytosol"/>
    <property type="evidence" value="ECO:0007669"/>
    <property type="project" value="TreeGrafter"/>
</dbReference>
<keyword evidence="6 7" id="KW-0456">Lyase</keyword>
<name>A0A377J4M5_9HELI</name>